<evidence type="ECO:0000256" key="1">
    <source>
        <dbReference type="SAM" id="Phobius"/>
    </source>
</evidence>
<reference evidence="2" key="1">
    <citation type="submission" date="2021-01" db="EMBL/GenBank/DDBJ databases">
        <title>KCTC 19127 draft genome.</title>
        <authorList>
            <person name="An D."/>
        </authorList>
    </citation>
    <scope>NUCLEOTIDE SEQUENCE</scope>
    <source>
        <strain evidence="2">KCTC 19127</strain>
    </source>
</reference>
<proteinExistence type="predicted"/>
<comment type="caution">
    <text evidence="2">The sequence shown here is derived from an EMBL/GenBank/DDBJ whole genome shotgun (WGS) entry which is preliminary data.</text>
</comment>
<evidence type="ECO:0000313" key="3">
    <source>
        <dbReference type="Proteomes" id="UP000663801"/>
    </source>
</evidence>
<protein>
    <submittedName>
        <fullName evidence="2">Uncharacterized protein</fullName>
    </submittedName>
</protein>
<keyword evidence="1" id="KW-0472">Membrane</keyword>
<name>A0A939C5R6_9ACTN</name>
<dbReference type="EMBL" id="JAERWL010000007">
    <property type="protein sequence ID" value="MBM9476462.1"/>
    <property type="molecule type" value="Genomic_DNA"/>
</dbReference>
<dbReference type="Proteomes" id="UP000663801">
    <property type="component" value="Unassembled WGS sequence"/>
</dbReference>
<evidence type="ECO:0000313" key="2">
    <source>
        <dbReference type="EMBL" id="MBM9476462.1"/>
    </source>
</evidence>
<keyword evidence="1" id="KW-1133">Transmembrane helix</keyword>
<dbReference type="RefSeq" id="WP_205256573.1">
    <property type="nucleotide sequence ID" value="NZ_BAAAPV010000001.1"/>
</dbReference>
<keyword evidence="1" id="KW-0812">Transmembrane</keyword>
<organism evidence="2 3">
    <name type="scientific">Nakamurella flavida</name>
    <dbReference type="NCBI Taxonomy" id="363630"/>
    <lineage>
        <taxon>Bacteria</taxon>
        <taxon>Bacillati</taxon>
        <taxon>Actinomycetota</taxon>
        <taxon>Actinomycetes</taxon>
        <taxon>Nakamurellales</taxon>
        <taxon>Nakamurellaceae</taxon>
        <taxon>Nakamurella</taxon>
    </lineage>
</organism>
<dbReference type="AlphaFoldDB" id="A0A939C5R6"/>
<feature type="transmembrane region" description="Helical" evidence="1">
    <location>
        <begin position="21"/>
        <end position="39"/>
    </location>
</feature>
<gene>
    <name evidence="2" type="ORF">JL107_08420</name>
</gene>
<keyword evidence="3" id="KW-1185">Reference proteome</keyword>
<sequence length="233" mass="23183">MPDSPSAASDPIPPTRRRRRSSLLIVAGLLSAVVLSLSMTNTFSAFTAAITNTVNTAATGTLILQETSGATVCNSNDSTGANSANTINTNAATCATINKYGGSTTMVPSASNTTPTNVVTTNIAFRNTGTAAAASFTLTPGVCAQTNNGAINGSATDFCAKLRVSITSGATVVYTGTAAALTAPIVIPASLIPAPAPGGAAVPFVVSVFVDATAGNTYQGLSASQTLLWTLSS</sequence>
<accession>A0A939C5R6</accession>